<proteinExistence type="predicted"/>
<reference evidence="2" key="1">
    <citation type="submission" date="2020-06" db="EMBL/GenBank/DDBJ databases">
        <authorList>
            <person name="Li T."/>
            <person name="Hu X."/>
            <person name="Zhang T."/>
            <person name="Song X."/>
            <person name="Zhang H."/>
            <person name="Dai N."/>
            <person name="Sheng W."/>
            <person name="Hou X."/>
            <person name="Wei L."/>
        </authorList>
    </citation>
    <scope>NUCLEOTIDE SEQUENCE</scope>
    <source>
        <strain evidence="2">KEN1</strain>
        <tissue evidence="2">Leaf</tissue>
    </source>
</reference>
<feature type="region of interest" description="Disordered" evidence="1">
    <location>
        <begin position="55"/>
        <end position="74"/>
    </location>
</feature>
<evidence type="ECO:0000256" key="1">
    <source>
        <dbReference type="SAM" id="MobiDB-lite"/>
    </source>
</evidence>
<protein>
    <submittedName>
        <fullName evidence="2">Uncharacterized protein</fullName>
    </submittedName>
</protein>
<comment type="caution">
    <text evidence="2">The sequence shown here is derived from an EMBL/GenBank/DDBJ whole genome shotgun (WGS) entry which is preliminary data.</text>
</comment>
<organism evidence="2">
    <name type="scientific">Sesamum latifolium</name>
    <dbReference type="NCBI Taxonomy" id="2727402"/>
    <lineage>
        <taxon>Eukaryota</taxon>
        <taxon>Viridiplantae</taxon>
        <taxon>Streptophyta</taxon>
        <taxon>Embryophyta</taxon>
        <taxon>Tracheophyta</taxon>
        <taxon>Spermatophyta</taxon>
        <taxon>Magnoliopsida</taxon>
        <taxon>eudicotyledons</taxon>
        <taxon>Gunneridae</taxon>
        <taxon>Pentapetalae</taxon>
        <taxon>asterids</taxon>
        <taxon>lamiids</taxon>
        <taxon>Lamiales</taxon>
        <taxon>Pedaliaceae</taxon>
        <taxon>Sesamum</taxon>
    </lineage>
</organism>
<gene>
    <name evidence="2" type="ORF">Slati_2152100</name>
</gene>
<sequence>MPKDQLAQTIANGQHLPTSFEASTGVIEQQLWMSAFGTQNKGRVFGLDSEAHNPAAGPSLLSRTHTLSKPPVRPDIDDPISKLEEMFMHVMINLPIPPFPDRSEPLASRSAPHDNAQDDVDCFANGEK</sequence>
<evidence type="ECO:0000313" key="2">
    <source>
        <dbReference type="EMBL" id="KAL0444294.1"/>
    </source>
</evidence>
<feature type="region of interest" description="Disordered" evidence="1">
    <location>
        <begin position="98"/>
        <end position="128"/>
    </location>
</feature>
<dbReference type="AlphaFoldDB" id="A0AAW2WR64"/>
<accession>A0AAW2WR64</accession>
<dbReference type="EMBL" id="JACGWN010000007">
    <property type="protein sequence ID" value="KAL0444294.1"/>
    <property type="molecule type" value="Genomic_DNA"/>
</dbReference>
<name>A0AAW2WR64_9LAMI</name>
<reference evidence="2" key="2">
    <citation type="journal article" date="2024" name="Plant">
        <title>Genomic evolution and insights into agronomic trait innovations of Sesamum species.</title>
        <authorList>
            <person name="Miao H."/>
            <person name="Wang L."/>
            <person name="Qu L."/>
            <person name="Liu H."/>
            <person name="Sun Y."/>
            <person name="Le M."/>
            <person name="Wang Q."/>
            <person name="Wei S."/>
            <person name="Zheng Y."/>
            <person name="Lin W."/>
            <person name="Duan Y."/>
            <person name="Cao H."/>
            <person name="Xiong S."/>
            <person name="Wang X."/>
            <person name="Wei L."/>
            <person name="Li C."/>
            <person name="Ma Q."/>
            <person name="Ju M."/>
            <person name="Zhao R."/>
            <person name="Li G."/>
            <person name="Mu C."/>
            <person name="Tian Q."/>
            <person name="Mei H."/>
            <person name="Zhang T."/>
            <person name="Gao T."/>
            <person name="Zhang H."/>
        </authorList>
    </citation>
    <scope>NUCLEOTIDE SEQUENCE</scope>
    <source>
        <strain evidence="2">KEN1</strain>
    </source>
</reference>